<evidence type="ECO:0000256" key="1">
    <source>
        <dbReference type="SAM" id="MobiDB-lite"/>
    </source>
</evidence>
<proteinExistence type="predicted"/>
<name>A0A504Z2Y0_FASGI</name>
<dbReference type="Proteomes" id="UP000316759">
    <property type="component" value="Unassembled WGS sequence"/>
</dbReference>
<protein>
    <submittedName>
        <fullName evidence="2">Uncharacterized protein</fullName>
    </submittedName>
</protein>
<accession>A0A504Z2Y0</accession>
<dbReference type="EMBL" id="SUNJ01003979">
    <property type="protein sequence ID" value="TPP64827.1"/>
    <property type="molecule type" value="Genomic_DNA"/>
</dbReference>
<dbReference type="AlphaFoldDB" id="A0A504Z2Y0"/>
<evidence type="ECO:0000313" key="3">
    <source>
        <dbReference type="Proteomes" id="UP000316759"/>
    </source>
</evidence>
<feature type="region of interest" description="Disordered" evidence="1">
    <location>
        <begin position="95"/>
        <end position="122"/>
    </location>
</feature>
<comment type="caution">
    <text evidence="2">The sequence shown here is derived from an EMBL/GenBank/DDBJ whole genome shotgun (WGS) entry which is preliminary data.</text>
</comment>
<feature type="region of interest" description="Disordered" evidence="1">
    <location>
        <begin position="13"/>
        <end position="64"/>
    </location>
</feature>
<reference evidence="2 3" key="1">
    <citation type="submission" date="2019-04" db="EMBL/GenBank/DDBJ databases">
        <title>Annotation for the trematode Fasciola gigantica.</title>
        <authorList>
            <person name="Choi Y.-J."/>
        </authorList>
    </citation>
    <scope>NUCLEOTIDE SEQUENCE [LARGE SCALE GENOMIC DNA]</scope>
    <source>
        <strain evidence="2">Uganda_cow_1</strain>
    </source>
</reference>
<sequence>MYYSCFVLSQDASLGRCKRQSSDKSPRHERHSKLVENSPVDHLGQSTGIRTAEDKYTDNHAQSDEDYIHWDENISSKVQESNSIEQPKRITGASSLKKVALAPCERHNSEEDEEEELKIAEL</sequence>
<organism evidence="2 3">
    <name type="scientific">Fasciola gigantica</name>
    <name type="common">Giant liver fluke</name>
    <dbReference type="NCBI Taxonomy" id="46835"/>
    <lineage>
        <taxon>Eukaryota</taxon>
        <taxon>Metazoa</taxon>
        <taxon>Spiralia</taxon>
        <taxon>Lophotrochozoa</taxon>
        <taxon>Platyhelminthes</taxon>
        <taxon>Trematoda</taxon>
        <taxon>Digenea</taxon>
        <taxon>Plagiorchiida</taxon>
        <taxon>Echinostomata</taxon>
        <taxon>Echinostomatoidea</taxon>
        <taxon>Fasciolidae</taxon>
        <taxon>Fasciola</taxon>
    </lineage>
</organism>
<keyword evidence="3" id="KW-1185">Reference proteome</keyword>
<feature type="compositionally biased region" description="Basic and acidic residues" evidence="1">
    <location>
        <begin position="51"/>
        <end position="64"/>
    </location>
</feature>
<evidence type="ECO:0000313" key="2">
    <source>
        <dbReference type="EMBL" id="TPP64827.1"/>
    </source>
</evidence>
<gene>
    <name evidence="2" type="ORF">FGIG_07906</name>
</gene>